<keyword evidence="3 7" id="KW-0489">Methyltransferase</keyword>
<dbReference type="Pfam" id="PF00398">
    <property type="entry name" value="RrnaAD"/>
    <property type="match status" value="1"/>
</dbReference>
<protein>
    <recommendedName>
        <fullName evidence="7">Ribosomal RNA small subunit methyltransferase A</fullName>
        <ecNumber evidence="7">2.1.1.182</ecNumber>
    </recommendedName>
    <alternativeName>
        <fullName evidence="7">16S rRNA (adenine(1518)-N(6)/adenine(1519)-N(6))-dimethyltransferase</fullName>
    </alternativeName>
    <alternativeName>
        <fullName evidence="7">16S rRNA dimethyladenosine transferase</fullName>
    </alternativeName>
    <alternativeName>
        <fullName evidence="7">16S rRNA dimethylase</fullName>
    </alternativeName>
    <alternativeName>
        <fullName evidence="7">S-adenosylmethionine-6-N', N'-adenosyl(rRNA) dimethyltransferase</fullName>
    </alternativeName>
</protein>
<dbReference type="CDD" id="cd02440">
    <property type="entry name" value="AdoMet_MTases"/>
    <property type="match status" value="1"/>
</dbReference>
<dbReference type="PROSITE" id="PS01131">
    <property type="entry name" value="RRNA_A_DIMETH"/>
    <property type="match status" value="1"/>
</dbReference>
<dbReference type="InterPro" id="IPR020596">
    <property type="entry name" value="rRNA_Ade_Mease_Trfase_CS"/>
</dbReference>
<feature type="binding site" evidence="7 8">
    <location>
        <position position="48"/>
    </location>
    <ligand>
        <name>S-adenosyl-L-methionine</name>
        <dbReference type="ChEBI" id="CHEBI:59789"/>
    </ligand>
</feature>
<sequence length="316" mass="33703">MTDQTPASAPFAPASAPAAFDPHALPPLRDVIARFGLEARKALGQNFLLDLNLTGRIARSANLPAGTTAIEVGPGPGGLTRALLATNAVKVIAIERDRRFIEALQDVIEASQGRLSIVEADALTVDPEVLAPAPRAIVANLPYNVATPLLLGWLARIEAYVSLTLMFQKEVADRLVAKPGSKAYGRLSVITQWRSDARVLFNLPPRAFTPPPKVESTVVHLTPRVNPEPADWRALEQVTAAAFGQRRKMLRQSLKSLGNAEALLEETGIAPTARAEEIHVAGFAALARAFRARHPLEPPAEPPAEGPAEGPGEGPK</sequence>
<keyword evidence="6 7" id="KW-0694">RNA-binding</keyword>
<dbReference type="GO" id="GO:0005829">
    <property type="term" value="C:cytosol"/>
    <property type="evidence" value="ECO:0007669"/>
    <property type="project" value="TreeGrafter"/>
</dbReference>
<dbReference type="GO" id="GO:0003723">
    <property type="term" value="F:RNA binding"/>
    <property type="evidence" value="ECO:0007669"/>
    <property type="project" value="UniProtKB-UniRule"/>
</dbReference>
<dbReference type="SMART" id="SM00650">
    <property type="entry name" value="rADc"/>
    <property type="match status" value="1"/>
</dbReference>
<dbReference type="PROSITE" id="PS51689">
    <property type="entry name" value="SAM_RNA_A_N6_MT"/>
    <property type="match status" value="1"/>
</dbReference>
<dbReference type="SUPFAM" id="SSF53335">
    <property type="entry name" value="S-adenosyl-L-methionine-dependent methyltransferases"/>
    <property type="match status" value="1"/>
</dbReference>
<evidence type="ECO:0000256" key="9">
    <source>
        <dbReference type="SAM" id="MobiDB-lite"/>
    </source>
</evidence>
<comment type="catalytic activity">
    <reaction evidence="7">
        <text>adenosine(1518)/adenosine(1519) in 16S rRNA + 4 S-adenosyl-L-methionine = N(6)-dimethyladenosine(1518)/N(6)-dimethyladenosine(1519) in 16S rRNA + 4 S-adenosyl-L-homocysteine + 4 H(+)</text>
        <dbReference type="Rhea" id="RHEA:19609"/>
        <dbReference type="Rhea" id="RHEA-COMP:10232"/>
        <dbReference type="Rhea" id="RHEA-COMP:10233"/>
        <dbReference type="ChEBI" id="CHEBI:15378"/>
        <dbReference type="ChEBI" id="CHEBI:57856"/>
        <dbReference type="ChEBI" id="CHEBI:59789"/>
        <dbReference type="ChEBI" id="CHEBI:74411"/>
        <dbReference type="ChEBI" id="CHEBI:74493"/>
        <dbReference type="EC" id="2.1.1.182"/>
    </reaction>
</comment>
<keyword evidence="1 7" id="KW-0963">Cytoplasm</keyword>
<dbReference type="Gene3D" id="3.40.50.150">
    <property type="entry name" value="Vaccinia Virus protein VP39"/>
    <property type="match status" value="1"/>
</dbReference>
<reference evidence="11 12" key="1">
    <citation type="journal article" date="2019" name="Int. J. Syst. Evol. Microbiol.">
        <title>Azospirillum ramasamyi sp. nov., a novel diazotrophic bacterium isolated from fermented bovine products.</title>
        <authorList>
            <person name="Anandham R."/>
            <person name="Heo J."/>
            <person name="Krishnamoorthy R."/>
            <person name="SenthilKumar M."/>
            <person name="Gopal N.O."/>
            <person name="Kim S.J."/>
            <person name="Kwon S.W."/>
        </authorList>
    </citation>
    <scope>NUCLEOTIDE SEQUENCE [LARGE SCALE GENOMIC DNA]</scope>
    <source>
        <strain evidence="11 12">M2T2B2</strain>
    </source>
</reference>
<dbReference type="InterPro" id="IPR020598">
    <property type="entry name" value="rRNA_Ade_methylase_Trfase_N"/>
</dbReference>
<gene>
    <name evidence="7" type="primary">rsmA</name>
    <name evidence="7" type="synonym">ksgA</name>
    <name evidence="11" type="ORF">DM194_06930</name>
</gene>
<accession>A0A2U9S4R6</accession>
<feature type="binding site" evidence="7 8">
    <location>
        <position position="46"/>
    </location>
    <ligand>
        <name>S-adenosyl-L-methionine</name>
        <dbReference type="ChEBI" id="CHEBI:59789"/>
    </ligand>
</feature>
<evidence type="ECO:0000256" key="3">
    <source>
        <dbReference type="ARBA" id="ARBA00022603"/>
    </source>
</evidence>
<evidence type="ECO:0000256" key="5">
    <source>
        <dbReference type="ARBA" id="ARBA00022691"/>
    </source>
</evidence>
<evidence type="ECO:0000256" key="4">
    <source>
        <dbReference type="ARBA" id="ARBA00022679"/>
    </source>
</evidence>
<dbReference type="InterPro" id="IPR001737">
    <property type="entry name" value="KsgA/Erm"/>
</dbReference>
<dbReference type="EC" id="2.1.1.182" evidence="7"/>
<evidence type="ECO:0000313" key="12">
    <source>
        <dbReference type="Proteomes" id="UP000249605"/>
    </source>
</evidence>
<feature type="binding site" evidence="7 8">
    <location>
        <position position="140"/>
    </location>
    <ligand>
        <name>S-adenosyl-L-methionine</name>
        <dbReference type="ChEBI" id="CHEBI:59789"/>
    </ligand>
</feature>
<comment type="similarity">
    <text evidence="7">Belongs to the class I-like SAM-binding methyltransferase superfamily. rRNA adenine N(6)-methyltransferase family. RsmA subfamily.</text>
</comment>
<dbReference type="GO" id="GO:0052908">
    <property type="term" value="F:16S rRNA (adenine(1518)-N(6)/adenine(1519)-N(6))-dimethyltransferase activity"/>
    <property type="evidence" value="ECO:0007669"/>
    <property type="project" value="UniProtKB-EC"/>
</dbReference>
<dbReference type="KEGG" id="azm:DM194_06930"/>
<dbReference type="PANTHER" id="PTHR11727">
    <property type="entry name" value="DIMETHYLADENOSINE TRANSFERASE"/>
    <property type="match status" value="1"/>
</dbReference>
<dbReference type="FunFam" id="1.10.8.100:FF:000001">
    <property type="entry name" value="Ribosomal RNA small subunit methyltransferase A"/>
    <property type="match status" value="1"/>
</dbReference>
<evidence type="ECO:0000313" key="11">
    <source>
        <dbReference type="EMBL" id="AWU94017.1"/>
    </source>
</evidence>
<dbReference type="EMBL" id="CP029829">
    <property type="protein sequence ID" value="AWU94017.1"/>
    <property type="molecule type" value="Genomic_DNA"/>
</dbReference>
<dbReference type="HAMAP" id="MF_00607">
    <property type="entry name" value="16SrRNA_methyltr_A"/>
    <property type="match status" value="1"/>
</dbReference>
<keyword evidence="12" id="KW-1185">Reference proteome</keyword>
<dbReference type="InterPro" id="IPR011530">
    <property type="entry name" value="rRNA_adenine_dimethylase"/>
</dbReference>
<dbReference type="RefSeq" id="WP_111066549.1">
    <property type="nucleotide sequence ID" value="NZ_CP029829.1"/>
</dbReference>
<dbReference type="FunFam" id="3.40.50.150:FF:000023">
    <property type="entry name" value="Ribosomal RNA small subunit methyltransferase A"/>
    <property type="match status" value="1"/>
</dbReference>
<evidence type="ECO:0000256" key="1">
    <source>
        <dbReference type="ARBA" id="ARBA00022490"/>
    </source>
</evidence>
<keyword evidence="5 7" id="KW-0949">S-adenosyl-L-methionine</keyword>
<proteinExistence type="inferred from homology"/>
<dbReference type="InterPro" id="IPR029063">
    <property type="entry name" value="SAM-dependent_MTases_sf"/>
</dbReference>
<feature type="binding site" evidence="7 8">
    <location>
        <position position="73"/>
    </location>
    <ligand>
        <name>S-adenosyl-L-methionine</name>
        <dbReference type="ChEBI" id="CHEBI:59789"/>
    </ligand>
</feature>
<feature type="binding site" evidence="7 8">
    <location>
        <position position="95"/>
    </location>
    <ligand>
        <name>S-adenosyl-L-methionine</name>
        <dbReference type="ChEBI" id="CHEBI:59789"/>
    </ligand>
</feature>
<evidence type="ECO:0000259" key="10">
    <source>
        <dbReference type="SMART" id="SM00650"/>
    </source>
</evidence>
<evidence type="ECO:0000256" key="2">
    <source>
        <dbReference type="ARBA" id="ARBA00022552"/>
    </source>
</evidence>
<dbReference type="Proteomes" id="UP000249605">
    <property type="component" value="Chromosome"/>
</dbReference>
<comment type="subcellular location">
    <subcellularLocation>
        <location evidence="7">Cytoplasm</location>
    </subcellularLocation>
</comment>
<evidence type="ECO:0000256" key="6">
    <source>
        <dbReference type="ARBA" id="ARBA00022884"/>
    </source>
</evidence>
<organism evidence="11 12">
    <name type="scientific">Azospirillum ramasamyi</name>
    <dbReference type="NCBI Taxonomy" id="682998"/>
    <lineage>
        <taxon>Bacteria</taxon>
        <taxon>Pseudomonadati</taxon>
        <taxon>Pseudomonadota</taxon>
        <taxon>Alphaproteobacteria</taxon>
        <taxon>Rhodospirillales</taxon>
        <taxon>Azospirillaceae</taxon>
        <taxon>Azospirillum</taxon>
    </lineage>
</organism>
<comment type="function">
    <text evidence="7">Specifically dimethylates two adjacent adenosines (A1518 and A1519) in the loop of a conserved hairpin near the 3'-end of 16S rRNA in the 30S particle. May play a critical role in biogenesis of 30S subunits.</text>
</comment>
<dbReference type="PANTHER" id="PTHR11727:SF7">
    <property type="entry name" value="DIMETHYLADENOSINE TRANSFERASE-RELATED"/>
    <property type="match status" value="1"/>
</dbReference>
<dbReference type="AlphaFoldDB" id="A0A2U9S4R6"/>
<name>A0A2U9S4R6_9PROT</name>
<dbReference type="OrthoDB" id="9814755at2"/>
<dbReference type="NCBIfam" id="TIGR00755">
    <property type="entry name" value="ksgA"/>
    <property type="match status" value="1"/>
</dbReference>
<dbReference type="InterPro" id="IPR023165">
    <property type="entry name" value="rRNA_Ade_diMease-like_C"/>
</dbReference>
<feature type="binding site" evidence="7 8">
    <location>
        <position position="121"/>
    </location>
    <ligand>
        <name>S-adenosyl-L-methionine</name>
        <dbReference type="ChEBI" id="CHEBI:59789"/>
    </ligand>
</feature>
<dbReference type="Gene3D" id="1.10.8.100">
    <property type="entry name" value="Ribosomal RNA adenine dimethylase-like, domain 2"/>
    <property type="match status" value="1"/>
</dbReference>
<feature type="region of interest" description="Disordered" evidence="9">
    <location>
        <begin position="293"/>
        <end position="316"/>
    </location>
</feature>
<evidence type="ECO:0000256" key="8">
    <source>
        <dbReference type="PROSITE-ProRule" id="PRU01026"/>
    </source>
</evidence>
<keyword evidence="2 7" id="KW-0698">rRNA processing</keyword>
<feature type="domain" description="Ribosomal RNA adenine methylase transferase N-terminal" evidence="10">
    <location>
        <begin position="53"/>
        <end position="225"/>
    </location>
</feature>
<keyword evidence="4 7" id="KW-0808">Transferase</keyword>
<evidence type="ECO:0000256" key="7">
    <source>
        <dbReference type="HAMAP-Rule" id="MF_00607"/>
    </source>
</evidence>